<feature type="compositionally biased region" description="Polar residues" evidence="1">
    <location>
        <begin position="33"/>
        <end position="42"/>
    </location>
</feature>
<evidence type="ECO:0000313" key="3">
    <source>
        <dbReference type="Proteomes" id="UP000008022"/>
    </source>
</evidence>
<evidence type="ECO:0000313" key="2">
    <source>
        <dbReference type="EnsemblPlants" id="ORUFI03G13050.2"/>
    </source>
</evidence>
<dbReference type="HOGENOM" id="CLU_2744191_0_0_1"/>
<organism evidence="2 3">
    <name type="scientific">Oryza rufipogon</name>
    <name type="common">Brownbeard rice</name>
    <name type="synonym">Asian wild rice</name>
    <dbReference type="NCBI Taxonomy" id="4529"/>
    <lineage>
        <taxon>Eukaryota</taxon>
        <taxon>Viridiplantae</taxon>
        <taxon>Streptophyta</taxon>
        <taxon>Embryophyta</taxon>
        <taxon>Tracheophyta</taxon>
        <taxon>Spermatophyta</taxon>
        <taxon>Magnoliopsida</taxon>
        <taxon>Liliopsida</taxon>
        <taxon>Poales</taxon>
        <taxon>Poaceae</taxon>
        <taxon>BOP clade</taxon>
        <taxon>Oryzoideae</taxon>
        <taxon>Oryzeae</taxon>
        <taxon>Oryzinae</taxon>
        <taxon>Oryza</taxon>
    </lineage>
</organism>
<dbReference type="Proteomes" id="UP000008022">
    <property type="component" value="Unassembled WGS sequence"/>
</dbReference>
<sequence>MELVASRRGGEHRSTADSNLASPAPEMEIPEKASTSPETTRASSRRRFPTNAAGCAAATATATATLSPGYLELALKGN</sequence>
<reference evidence="2" key="2">
    <citation type="submission" date="2015-06" db="UniProtKB">
        <authorList>
            <consortium name="EnsemblPlants"/>
        </authorList>
    </citation>
    <scope>IDENTIFICATION</scope>
</reference>
<dbReference type="EnsemblPlants" id="ORUFI03G13050.2">
    <property type="protein sequence ID" value="ORUFI03G13050.2"/>
    <property type="gene ID" value="ORUFI03G13050"/>
</dbReference>
<accession>A0A0E0NTA4</accession>
<dbReference type="Gramene" id="ORUFI03G13050.2">
    <property type="protein sequence ID" value="ORUFI03G13050.2"/>
    <property type="gene ID" value="ORUFI03G13050"/>
</dbReference>
<keyword evidence="3" id="KW-1185">Reference proteome</keyword>
<feature type="region of interest" description="Disordered" evidence="1">
    <location>
        <begin position="1"/>
        <end position="53"/>
    </location>
</feature>
<protein>
    <submittedName>
        <fullName evidence="2">Uncharacterized protein</fullName>
    </submittedName>
</protein>
<evidence type="ECO:0000256" key="1">
    <source>
        <dbReference type="SAM" id="MobiDB-lite"/>
    </source>
</evidence>
<proteinExistence type="predicted"/>
<dbReference type="AlphaFoldDB" id="A0A0E0NTA4"/>
<name>A0A0E0NTA4_ORYRU</name>
<reference evidence="3" key="1">
    <citation type="submission" date="2013-06" db="EMBL/GenBank/DDBJ databases">
        <authorList>
            <person name="Zhao Q."/>
        </authorList>
    </citation>
    <scope>NUCLEOTIDE SEQUENCE</scope>
    <source>
        <strain evidence="3">cv. W1943</strain>
    </source>
</reference>